<dbReference type="AlphaFoldDB" id="A0A060W7A7"/>
<reference evidence="2" key="1">
    <citation type="journal article" date="2014" name="Nat. Commun.">
        <title>The rainbow trout genome provides novel insights into evolution after whole-genome duplication in vertebrates.</title>
        <authorList>
            <person name="Berthelot C."/>
            <person name="Brunet F."/>
            <person name="Chalopin D."/>
            <person name="Juanchich A."/>
            <person name="Bernard M."/>
            <person name="Noel B."/>
            <person name="Bento P."/>
            <person name="Da Silva C."/>
            <person name="Labadie K."/>
            <person name="Alberti A."/>
            <person name="Aury J.M."/>
            <person name="Louis A."/>
            <person name="Dehais P."/>
            <person name="Bardou P."/>
            <person name="Montfort J."/>
            <person name="Klopp C."/>
            <person name="Cabau C."/>
            <person name="Gaspin C."/>
            <person name="Thorgaard G.H."/>
            <person name="Boussaha M."/>
            <person name="Quillet E."/>
            <person name="Guyomard R."/>
            <person name="Galiana D."/>
            <person name="Bobe J."/>
            <person name="Volff J.N."/>
            <person name="Genet C."/>
            <person name="Wincker P."/>
            <person name="Jaillon O."/>
            <person name="Roest Crollius H."/>
            <person name="Guiguen Y."/>
        </authorList>
    </citation>
    <scope>NUCLEOTIDE SEQUENCE [LARGE SCALE GENOMIC DNA]</scope>
</reference>
<dbReference type="PANTHER" id="PTHR16277:SF13">
    <property type="entry name" value="SERTA DOMAIN-CONTAINING PROTEIN 3"/>
    <property type="match status" value="1"/>
</dbReference>
<evidence type="ECO:0000313" key="2">
    <source>
        <dbReference type="EMBL" id="CDQ62896.1"/>
    </source>
</evidence>
<dbReference type="PROSITE" id="PS51053">
    <property type="entry name" value="SERTA"/>
    <property type="match status" value="1"/>
</dbReference>
<dbReference type="InterPro" id="IPR009263">
    <property type="entry name" value="SERTA_dom"/>
</dbReference>
<sequence>MRRNTLSGLTTQTSRFAFSSLVKLKSRAGTSLRFSLPVDFVPRWRARQTNIFGANSILYICILKRYLEPEEQLRTTANSNNVWSRRMMISKGQKRKLHDDVVGCMRSATWESQRQSVLGISLDKYHRGKALVEPSLRRSVLIANTLRQIHIENKPPSGLVKLTGPVPPMVPSNPCTQRESGMVVVNSVEDMEEVWMSSESDFSLSAAVSSILKELDLAVDGGPGPQAPQRTPFMSIENLPGDLGSRQAPTWHWSSDYLQDVKLDELFHDIDTSVFDREMGVRALSAAASDELLKYLPSLSSVPSTSPSPFSLNQSFRDLNELEHIMEILVES</sequence>
<name>A0A060W7A7_ONCMY</name>
<dbReference type="Pfam" id="PF06031">
    <property type="entry name" value="SERTA"/>
    <property type="match status" value="1"/>
</dbReference>
<dbReference type="GO" id="GO:0005634">
    <property type="term" value="C:nucleus"/>
    <property type="evidence" value="ECO:0007669"/>
    <property type="project" value="TreeGrafter"/>
</dbReference>
<gene>
    <name evidence="2" type="ORF">GSONMT00068024001</name>
</gene>
<evidence type="ECO:0000259" key="1">
    <source>
        <dbReference type="PROSITE" id="PS51053"/>
    </source>
</evidence>
<dbReference type="InterPro" id="IPR052262">
    <property type="entry name" value="E2F-SERTA_domain_protein"/>
</dbReference>
<dbReference type="STRING" id="8022.A0A060W7A7"/>
<proteinExistence type="predicted"/>
<evidence type="ECO:0000313" key="3">
    <source>
        <dbReference type="Proteomes" id="UP000193380"/>
    </source>
</evidence>
<dbReference type="PaxDb" id="8022-A0A060W7A7"/>
<feature type="domain" description="SERTA" evidence="1">
    <location>
        <begin position="110"/>
        <end position="157"/>
    </location>
</feature>
<dbReference type="EMBL" id="FR904420">
    <property type="protein sequence ID" value="CDQ62896.1"/>
    <property type="molecule type" value="Genomic_DNA"/>
</dbReference>
<organism evidence="2 3">
    <name type="scientific">Oncorhynchus mykiss</name>
    <name type="common">Rainbow trout</name>
    <name type="synonym">Salmo gairdneri</name>
    <dbReference type="NCBI Taxonomy" id="8022"/>
    <lineage>
        <taxon>Eukaryota</taxon>
        <taxon>Metazoa</taxon>
        <taxon>Chordata</taxon>
        <taxon>Craniata</taxon>
        <taxon>Vertebrata</taxon>
        <taxon>Euteleostomi</taxon>
        <taxon>Actinopterygii</taxon>
        <taxon>Neopterygii</taxon>
        <taxon>Teleostei</taxon>
        <taxon>Protacanthopterygii</taxon>
        <taxon>Salmoniformes</taxon>
        <taxon>Salmonidae</taxon>
        <taxon>Salmoninae</taxon>
        <taxon>Oncorhynchus</taxon>
    </lineage>
</organism>
<accession>A0A060W7A7</accession>
<reference evidence="2" key="2">
    <citation type="submission" date="2014-03" db="EMBL/GenBank/DDBJ databases">
        <authorList>
            <person name="Genoscope - CEA"/>
        </authorList>
    </citation>
    <scope>NUCLEOTIDE SEQUENCE</scope>
</reference>
<dbReference type="PANTHER" id="PTHR16277">
    <property type="entry name" value="CELL DIVISION CYCLE ASSOCIATED PROTEIN 4/SERTA DOMAIN-CONTAINING PROTEIN 2"/>
    <property type="match status" value="1"/>
</dbReference>
<dbReference type="Proteomes" id="UP000193380">
    <property type="component" value="Unassembled WGS sequence"/>
</dbReference>
<protein>
    <recommendedName>
        <fullName evidence="1">SERTA domain-containing protein</fullName>
    </recommendedName>
</protein>